<protein>
    <submittedName>
        <fullName evidence="2">Uncharacterized protein</fullName>
    </submittedName>
</protein>
<evidence type="ECO:0000313" key="3">
    <source>
        <dbReference type="Proteomes" id="UP000235826"/>
    </source>
</evidence>
<dbReference type="EMBL" id="CP025791">
    <property type="protein sequence ID" value="AUP81072.1"/>
    <property type="molecule type" value="Genomic_DNA"/>
</dbReference>
<dbReference type="OrthoDB" id="1454212at2"/>
<feature type="chain" id="PRO_5014669058" evidence="1">
    <location>
        <begin position="21"/>
        <end position="102"/>
    </location>
</feature>
<accession>A0A2K9PVH0</accession>
<keyword evidence="1" id="KW-0732">Signal</keyword>
<name>A0A2K9PVH0_9FLAO</name>
<reference evidence="2 3" key="1">
    <citation type="submission" date="2018-01" db="EMBL/GenBank/DDBJ databases">
        <title>Complete genome sequence of Flavivirga eckloniae ECD14 isolated from seaweed Ecklonia cava.</title>
        <authorList>
            <person name="Lee J.H."/>
            <person name="Baik K.S."/>
            <person name="Seong C.N."/>
        </authorList>
    </citation>
    <scope>NUCLEOTIDE SEQUENCE [LARGE SCALE GENOMIC DNA]</scope>
    <source>
        <strain evidence="2 3">ECD14</strain>
    </source>
</reference>
<dbReference type="RefSeq" id="WP_102757715.1">
    <property type="nucleotide sequence ID" value="NZ_CP025791.1"/>
</dbReference>
<dbReference type="AlphaFoldDB" id="A0A2K9PVH0"/>
<dbReference type="Proteomes" id="UP000235826">
    <property type="component" value="Chromosome"/>
</dbReference>
<keyword evidence="3" id="KW-1185">Reference proteome</keyword>
<evidence type="ECO:0000256" key="1">
    <source>
        <dbReference type="SAM" id="SignalP"/>
    </source>
</evidence>
<evidence type="ECO:0000313" key="2">
    <source>
        <dbReference type="EMBL" id="AUP81072.1"/>
    </source>
</evidence>
<organism evidence="2 3">
    <name type="scientific">Flavivirga eckloniae</name>
    <dbReference type="NCBI Taxonomy" id="1803846"/>
    <lineage>
        <taxon>Bacteria</taxon>
        <taxon>Pseudomonadati</taxon>
        <taxon>Bacteroidota</taxon>
        <taxon>Flavobacteriia</taxon>
        <taxon>Flavobacteriales</taxon>
        <taxon>Flavobacteriaceae</taxon>
        <taxon>Flavivirga</taxon>
    </lineage>
</organism>
<gene>
    <name evidence="2" type="ORF">C1H87_21090</name>
</gene>
<feature type="signal peptide" evidence="1">
    <location>
        <begin position="1"/>
        <end position="20"/>
    </location>
</feature>
<proteinExistence type="predicted"/>
<sequence length="102" mass="11609">MKTNFYILLILLLSFSYGDAQGRTEIEENGANKVVVTNVNDNVTIVTDYNPVKTENKALLIDEDELKESIARTSDIRQYLNHVRNVQNIKLLFPKINKAVKA</sequence>
<dbReference type="KEGG" id="fek:C1H87_21090"/>